<dbReference type="InterPro" id="IPR019787">
    <property type="entry name" value="Znf_PHD-finger"/>
</dbReference>
<dbReference type="InterPro" id="IPR017907">
    <property type="entry name" value="Znf_RING_CS"/>
</dbReference>
<evidence type="ECO:0000256" key="4">
    <source>
        <dbReference type="PROSITE-ProRule" id="PRU00175"/>
    </source>
</evidence>
<evidence type="ECO:0000259" key="7">
    <source>
        <dbReference type="PROSITE" id="PS50089"/>
    </source>
</evidence>
<dbReference type="Proteomes" id="UP000694546">
    <property type="component" value="Chromosome 14"/>
</dbReference>
<dbReference type="InterPro" id="IPR011011">
    <property type="entry name" value="Znf_FYVE_PHD"/>
</dbReference>
<accession>A0A8C4ZQX7</accession>
<protein>
    <submittedName>
        <fullName evidence="8">Uncharacterized protein</fullName>
    </submittedName>
</protein>
<dbReference type="PROSITE" id="PS50016">
    <property type="entry name" value="ZF_PHD_2"/>
    <property type="match status" value="1"/>
</dbReference>
<feature type="domain" description="RING-type" evidence="7">
    <location>
        <begin position="27"/>
        <end position="68"/>
    </location>
</feature>
<dbReference type="Pfam" id="PF13639">
    <property type="entry name" value="zf-RING_2"/>
    <property type="match status" value="1"/>
</dbReference>
<dbReference type="InterPro" id="IPR047157">
    <property type="entry name" value="PHRF1/Atg35"/>
</dbReference>
<keyword evidence="1" id="KW-0479">Metal-binding</keyword>
<reference evidence="8" key="1">
    <citation type="submission" date="2025-08" db="UniProtKB">
        <authorList>
            <consortium name="Ensembl"/>
        </authorList>
    </citation>
    <scope>IDENTIFICATION</scope>
</reference>
<dbReference type="PROSITE" id="PS50089">
    <property type="entry name" value="ZF_RING_2"/>
    <property type="match status" value="1"/>
</dbReference>
<feature type="domain" description="PHD-type" evidence="6">
    <location>
        <begin position="105"/>
        <end position="155"/>
    </location>
</feature>
<dbReference type="SMART" id="SM00184">
    <property type="entry name" value="RING"/>
    <property type="match status" value="2"/>
</dbReference>
<name>A0A8C4ZQX7_GADMO</name>
<evidence type="ECO:0000259" key="6">
    <source>
        <dbReference type="PROSITE" id="PS50016"/>
    </source>
</evidence>
<evidence type="ECO:0000256" key="2">
    <source>
        <dbReference type="ARBA" id="ARBA00022771"/>
    </source>
</evidence>
<feature type="region of interest" description="Disordered" evidence="5">
    <location>
        <begin position="1"/>
        <end position="20"/>
    </location>
</feature>
<keyword evidence="2 4" id="KW-0863">Zinc-finger</keyword>
<dbReference type="PANTHER" id="PTHR12618">
    <property type="entry name" value="PHD AND RING FINGER DOMAIN-CONTAINING PROTEIN 1"/>
    <property type="match status" value="1"/>
</dbReference>
<dbReference type="PANTHER" id="PTHR12618:SF20">
    <property type="entry name" value="PHD AND RING FINGER DOMAIN-CONTAINING PROTEIN 1"/>
    <property type="match status" value="1"/>
</dbReference>
<keyword evidence="9" id="KW-1185">Reference proteome</keyword>
<dbReference type="GO" id="GO:0008270">
    <property type="term" value="F:zinc ion binding"/>
    <property type="evidence" value="ECO:0007669"/>
    <property type="project" value="UniProtKB-KW"/>
</dbReference>
<organism evidence="8 9">
    <name type="scientific">Gadus morhua</name>
    <name type="common">Atlantic cod</name>
    <dbReference type="NCBI Taxonomy" id="8049"/>
    <lineage>
        <taxon>Eukaryota</taxon>
        <taxon>Metazoa</taxon>
        <taxon>Chordata</taxon>
        <taxon>Craniata</taxon>
        <taxon>Vertebrata</taxon>
        <taxon>Euteleostomi</taxon>
        <taxon>Actinopterygii</taxon>
        <taxon>Neopterygii</taxon>
        <taxon>Teleostei</taxon>
        <taxon>Neoteleostei</taxon>
        <taxon>Acanthomorphata</taxon>
        <taxon>Zeiogadaria</taxon>
        <taxon>Gadariae</taxon>
        <taxon>Gadiformes</taxon>
        <taxon>Gadoidei</taxon>
        <taxon>Gadidae</taxon>
        <taxon>Gadus</taxon>
    </lineage>
</organism>
<dbReference type="InterPro" id="IPR001841">
    <property type="entry name" value="Znf_RING"/>
</dbReference>
<dbReference type="Ensembl" id="ENSGMOT00000019180.2">
    <property type="protein sequence ID" value="ENSGMOP00000018722.2"/>
    <property type="gene ID" value="ENSGMOG00000017425.2"/>
</dbReference>
<evidence type="ECO:0000313" key="8">
    <source>
        <dbReference type="Ensembl" id="ENSGMOP00000018722.2"/>
    </source>
</evidence>
<dbReference type="AlphaFoldDB" id="A0A8C4ZQX7"/>
<dbReference type="InterPro" id="IPR013083">
    <property type="entry name" value="Znf_RING/FYVE/PHD"/>
</dbReference>
<dbReference type="PROSITE" id="PS01359">
    <property type="entry name" value="ZF_PHD_1"/>
    <property type="match status" value="1"/>
</dbReference>
<dbReference type="GeneTree" id="ENSGT00950000183205"/>
<dbReference type="InterPro" id="IPR001965">
    <property type="entry name" value="Znf_PHD"/>
</dbReference>
<evidence type="ECO:0000313" key="9">
    <source>
        <dbReference type="Proteomes" id="UP000694546"/>
    </source>
</evidence>
<dbReference type="Gene3D" id="3.30.40.10">
    <property type="entry name" value="Zinc/RING finger domain, C3HC4 (zinc finger)"/>
    <property type="match status" value="2"/>
</dbReference>
<dbReference type="PROSITE" id="PS00518">
    <property type="entry name" value="ZF_RING_1"/>
    <property type="match status" value="1"/>
</dbReference>
<keyword evidence="3" id="KW-0862">Zinc</keyword>
<evidence type="ECO:0000256" key="3">
    <source>
        <dbReference type="ARBA" id="ARBA00022833"/>
    </source>
</evidence>
<dbReference type="InterPro" id="IPR019786">
    <property type="entry name" value="Zinc_finger_PHD-type_CS"/>
</dbReference>
<sequence>MAEEVSSGPGPRPGPGAVDSNPAQNTCPVCLSPFSGQSVATLENCQHAFCLTCILEWSKIANSCPVDRIAFEVVYQRSCLGGPIQKEIRVQRRRPDDGDGSERVAVNCEACGRSDRSHLLLVCTRCDSGYHVNCLTPQVSRPPGAVWSCPDCAALSPPNSGGVPVFSDVKMTLFPS</sequence>
<dbReference type="SUPFAM" id="SSF57903">
    <property type="entry name" value="FYVE/PHD zinc finger"/>
    <property type="match status" value="1"/>
</dbReference>
<dbReference type="SUPFAM" id="SSF57850">
    <property type="entry name" value="RING/U-box"/>
    <property type="match status" value="1"/>
</dbReference>
<dbReference type="OMA" id="RHRQVAD"/>
<evidence type="ECO:0000256" key="5">
    <source>
        <dbReference type="SAM" id="MobiDB-lite"/>
    </source>
</evidence>
<dbReference type="Pfam" id="PF00628">
    <property type="entry name" value="PHD"/>
    <property type="match status" value="1"/>
</dbReference>
<reference evidence="8" key="2">
    <citation type="submission" date="2025-09" db="UniProtKB">
        <authorList>
            <consortium name="Ensembl"/>
        </authorList>
    </citation>
    <scope>IDENTIFICATION</scope>
</reference>
<evidence type="ECO:0000256" key="1">
    <source>
        <dbReference type="ARBA" id="ARBA00022723"/>
    </source>
</evidence>
<dbReference type="SMART" id="SM00249">
    <property type="entry name" value="PHD"/>
    <property type="match status" value="1"/>
</dbReference>
<proteinExistence type="predicted"/>